<reference evidence="1 2" key="1">
    <citation type="submission" date="2019-09" db="EMBL/GenBank/DDBJ databases">
        <authorList>
            <person name="Ou C."/>
        </authorList>
    </citation>
    <scope>NUCLEOTIDE SEQUENCE [LARGE SCALE GENOMIC DNA]</scope>
    <source>
        <strain evidence="1">S2</strain>
        <tissue evidence="1">Leaf</tissue>
    </source>
</reference>
<reference evidence="1 2" key="3">
    <citation type="submission" date="2019-11" db="EMBL/GenBank/DDBJ databases">
        <title>A de novo genome assembly of a pear dwarfing rootstock.</title>
        <authorList>
            <person name="Wang F."/>
            <person name="Wang J."/>
            <person name="Li S."/>
            <person name="Zhang Y."/>
            <person name="Fang M."/>
            <person name="Ma L."/>
            <person name="Zhao Y."/>
            <person name="Jiang S."/>
        </authorList>
    </citation>
    <scope>NUCLEOTIDE SEQUENCE [LARGE SCALE GENOMIC DNA]</scope>
    <source>
        <strain evidence="1">S2</strain>
        <tissue evidence="1">Leaf</tissue>
    </source>
</reference>
<dbReference type="GO" id="GO:0006508">
    <property type="term" value="P:proteolysis"/>
    <property type="evidence" value="ECO:0007669"/>
    <property type="project" value="InterPro"/>
</dbReference>
<sequence>MFYLCLFGGSQSEYYRDTVAIGAFSAAAQGILVSCSAGRNAEAASCAEAAASSFAESATLAVFPLSVHTPCRAVLEEAVLSVLPCCIGRSRAVCFSFTPLLLPSRAVCFSFTPLLLPIGTLCAYFLSLTQDVPKWMKAQFGRARSVEPGWKINEMWLSTMRSLALASLEASGAIDANHVKMKVKLFDDSHLGALQRVDNEAAFKPLA</sequence>
<dbReference type="InterPro" id="IPR036852">
    <property type="entry name" value="Peptidase_S8/S53_dom_sf"/>
</dbReference>
<dbReference type="Gene3D" id="3.40.50.200">
    <property type="entry name" value="Peptidase S8/S53 domain"/>
    <property type="match status" value="1"/>
</dbReference>
<name>A0A5N5GSC3_9ROSA</name>
<proteinExistence type="predicted"/>
<accession>A0A5N5GSC3</accession>
<protein>
    <submittedName>
        <fullName evidence="1">Uncharacterized protein</fullName>
    </submittedName>
</protein>
<dbReference type="Proteomes" id="UP000327157">
    <property type="component" value="Chromosome 15"/>
</dbReference>
<dbReference type="AlphaFoldDB" id="A0A5N5GSC3"/>
<dbReference type="EMBL" id="SMOL01000401">
    <property type="protein sequence ID" value="KAB2618198.1"/>
    <property type="molecule type" value="Genomic_DNA"/>
</dbReference>
<reference evidence="2" key="2">
    <citation type="submission" date="2019-10" db="EMBL/GenBank/DDBJ databases">
        <title>A de novo genome assembly of a pear dwarfing rootstock.</title>
        <authorList>
            <person name="Wang F."/>
            <person name="Wang J."/>
            <person name="Li S."/>
            <person name="Zhang Y."/>
            <person name="Fang M."/>
            <person name="Ma L."/>
            <person name="Zhao Y."/>
            <person name="Jiang S."/>
        </authorList>
    </citation>
    <scope>NUCLEOTIDE SEQUENCE [LARGE SCALE GENOMIC DNA]</scope>
</reference>
<gene>
    <name evidence="1" type="ORF">D8674_014067</name>
</gene>
<comment type="caution">
    <text evidence="1">The sequence shown here is derived from an EMBL/GenBank/DDBJ whole genome shotgun (WGS) entry which is preliminary data.</text>
</comment>
<evidence type="ECO:0000313" key="1">
    <source>
        <dbReference type="EMBL" id="KAB2618198.1"/>
    </source>
</evidence>
<keyword evidence="2" id="KW-1185">Reference proteome</keyword>
<dbReference type="GO" id="GO:0004252">
    <property type="term" value="F:serine-type endopeptidase activity"/>
    <property type="evidence" value="ECO:0007669"/>
    <property type="project" value="InterPro"/>
</dbReference>
<organism evidence="1 2">
    <name type="scientific">Pyrus ussuriensis x Pyrus communis</name>
    <dbReference type="NCBI Taxonomy" id="2448454"/>
    <lineage>
        <taxon>Eukaryota</taxon>
        <taxon>Viridiplantae</taxon>
        <taxon>Streptophyta</taxon>
        <taxon>Embryophyta</taxon>
        <taxon>Tracheophyta</taxon>
        <taxon>Spermatophyta</taxon>
        <taxon>Magnoliopsida</taxon>
        <taxon>eudicotyledons</taxon>
        <taxon>Gunneridae</taxon>
        <taxon>Pentapetalae</taxon>
        <taxon>rosids</taxon>
        <taxon>fabids</taxon>
        <taxon>Rosales</taxon>
        <taxon>Rosaceae</taxon>
        <taxon>Amygdaloideae</taxon>
        <taxon>Maleae</taxon>
        <taxon>Pyrus</taxon>
    </lineage>
</organism>
<evidence type="ECO:0000313" key="2">
    <source>
        <dbReference type="Proteomes" id="UP000327157"/>
    </source>
</evidence>
<dbReference type="OrthoDB" id="10648756at2759"/>